<dbReference type="Proteomes" id="UP001165064">
    <property type="component" value="Unassembled WGS sequence"/>
</dbReference>
<evidence type="ECO:0000313" key="1">
    <source>
        <dbReference type="EMBL" id="GME83200.1"/>
    </source>
</evidence>
<protein>
    <submittedName>
        <fullName evidence="1">Unnamed protein product</fullName>
    </submittedName>
</protein>
<keyword evidence="2" id="KW-1185">Reference proteome</keyword>
<gene>
    <name evidence="1" type="ORF">Amon02_000602100</name>
</gene>
<accession>A0ACB5T7K1</accession>
<evidence type="ECO:0000313" key="2">
    <source>
        <dbReference type="Proteomes" id="UP001165064"/>
    </source>
</evidence>
<reference evidence="1" key="1">
    <citation type="submission" date="2023-04" db="EMBL/GenBank/DDBJ databases">
        <title>Ambrosiozyma monospora NBRC 10751.</title>
        <authorList>
            <person name="Ichikawa N."/>
            <person name="Sato H."/>
            <person name="Tonouchi N."/>
        </authorList>
    </citation>
    <scope>NUCLEOTIDE SEQUENCE</scope>
    <source>
        <strain evidence="1">NBRC 10751</strain>
    </source>
</reference>
<proteinExistence type="predicted"/>
<name>A0ACB5T7K1_AMBMO</name>
<comment type="caution">
    <text evidence="1">The sequence shown here is derived from an EMBL/GenBank/DDBJ whole genome shotgun (WGS) entry which is preliminary data.</text>
</comment>
<sequence length="265" mass="29583">MLLRQKERRGRGRPKREHVAEVDSSDIESGEEADIDLSSDEVTPIVSVKSTRGRGRPKKKDADVAKSTTKIRKNSPRSTVIVDDEVAIPTTKGKRGRPRKEPETDGPVIKKRRGRPTKVLEIKDEDDVSSDDNDVVVPVIKKKRGRPGRPRKNPETVAEADNSTNSAKDIVYVSQVKRGRGRPKKNSTNIVSDKTKVDEGKVSKSHRPKAITQKIPMKNATVLESLQISMEDLNPIVSDTFHKKVKDIWKVGQDSKLKDGEDSEK</sequence>
<organism evidence="1 2">
    <name type="scientific">Ambrosiozyma monospora</name>
    <name type="common">Yeast</name>
    <name type="synonym">Endomycopsis monosporus</name>
    <dbReference type="NCBI Taxonomy" id="43982"/>
    <lineage>
        <taxon>Eukaryota</taxon>
        <taxon>Fungi</taxon>
        <taxon>Dikarya</taxon>
        <taxon>Ascomycota</taxon>
        <taxon>Saccharomycotina</taxon>
        <taxon>Pichiomycetes</taxon>
        <taxon>Pichiales</taxon>
        <taxon>Pichiaceae</taxon>
        <taxon>Ambrosiozyma</taxon>
    </lineage>
</organism>
<dbReference type="EMBL" id="BSXS01004573">
    <property type="protein sequence ID" value="GME83200.1"/>
    <property type="molecule type" value="Genomic_DNA"/>
</dbReference>